<dbReference type="AlphaFoldDB" id="A0A4D6H6X3"/>
<name>A0A4D6H6X3_9EURY</name>
<geneLocation type="plasmid" evidence="2">
    <name>unnamed1</name>
</geneLocation>
<keyword evidence="2" id="KW-0614">Plasmid</keyword>
<keyword evidence="1" id="KW-1133">Transmembrane helix</keyword>
<gene>
    <name evidence="2" type="ORF">DV707_15165</name>
</gene>
<keyword evidence="1" id="KW-0472">Membrane</keyword>
<evidence type="ECO:0000313" key="2">
    <source>
        <dbReference type="EMBL" id="QCC49096.1"/>
    </source>
</evidence>
<keyword evidence="1" id="KW-0812">Transmembrane</keyword>
<dbReference type="EMBL" id="CP031312">
    <property type="protein sequence ID" value="QCC49096.1"/>
    <property type="molecule type" value="Genomic_DNA"/>
</dbReference>
<accession>A0A4D6H6X3</accession>
<reference evidence="2 3" key="1">
    <citation type="journal article" date="2019" name="Nat. Commun.">
        <title>A new type of DNA phosphorothioation-based antiviral system in archaea.</title>
        <authorList>
            <person name="Xiong L."/>
            <person name="Liu S."/>
            <person name="Chen S."/>
            <person name="Xiao Y."/>
            <person name="Zhu B."/>
            <person name="Gao Y."/>
            <person name="Zhang Y."/>
            <person name="Chen B."/>
            <person name="Luo J."/>
            <person name="Deng Z."/>
            <person name="Chen X."/>
            <person name="Wang L."/>
            <person name="Chen S."/>
        </authorList>
    </citation>
    <scope>NUCLEOTIDE SEQUENCE [LARGE SCALE GENOMIC DNA]</scope>
    <source>
        <strain evidence="2 3">CGMCC 1.10331</strain>
        <plasmid evidence="2 3">unnamed1</plasmid>
    </source>
</reference>
<dbReference type="Proteomes" id="UP000296733">
    <property type="component" value="Plasmid unnamed1"/>
</dbReference>
<evidence type="ECO:0000256" key="1">
    <source>
        <dbReference type="SAM" id="Phobius"/>
    </source>
</evidence>
<evidence type="ECO:0000313" key="3">
    <source>
        <dbReference type="Proteomes" id="UP000296733"/>
    </source>
</evidence>
<feature type="transmembrane region" description="Helical" evidence="1">
    <location>
        <begin position="152"/>
        <end position="175"/>
    </location>
</feature>
<protein>
    <submittedName>
        <fullName evidence="2">Uncharacterized protein</fullName>
    </submittedName>
</protein>
<sequence length="232" mass="25351">MAQSGPVSTDISTSYDGVADGRQAIDVEATFSASSDVTGLEIQFRETENSFIDYQDSFNITTSSNVESERTNRRTFLIEELPAGETVTISFTAYPRTLDQEELRAAVIGMTAENPRTFEDSAVVTADTSSSPLLAYQSAQDQLDQFELLRTVGIGGVVGAALIGLLGLVTAGYTWRMRLPSEIDEKEEEIASDLDNLLDDVQDPILADEIERIKNKYESEGILASDDDLDDL</sequence>
<dbReference type="KEGG" id="hlm:DV707_15165"/>
<organism evidence="2 3">
    <name type="scientific">Halobellus limi</name>
    <dbReference type="NCBI Taxonomy" id="699433"/>
    <lineage>
        <taxon>Archaea</taxon>
        <taxon>Methanobacteriati</taxon>
        <taxon>Methanobacteriota</taxon>
        <taxon>Stenosarchaea group</taxon>
        <taxon>Halobacteria</taxon>
        <taxon>Halobacteriales</taxon>
        <taxon>Haloferacaceae</taxon>
        <taxon>Halobellus</taxon>
    </lineage>
</organism>
<proteinExistence type="predicted"/>